<evidence type="ECO:0000256" key="1">
    <source>
        <dbReference type="ARBA" id="ARBA00008668"/>
    </source>
</evidence>
<keyword evidence="5" id="KW-0812">Transmembrane</keyword>
<keyword evidence="3" id="KW-0378">Hydrolase</keyword>
<evidence type="ECO:0000256" key="5">
    <source>
        <dbReference type="SAM" id="Phobius"/>
    </source>
</evidence>
<sequence length="389" mass="42903">MDWLSSRVTGVVRGGGCVLRRSVLWVAIGVVLLASYSLLRQGPTFVKSRNVCKFSEIYNFGDSNSDTGSTSAALGGVPPPNGQKFFGKPSGRLSDGRLIIDFIAENLGFPYLRACLDSFGVDFRSGANFASSGSTIKHLCANICKGFNPFSLDVQLRQFEQFNVRSIETKRQGSESFSRALFTIDIGQNDLAAGLLSMNEEEVKADVPRILDQLSIALEKLYKLGARVFWIHNTGPIGCLPFSVFKHTVKADNTDPSGCIKSYNELAQEFNRQLKKRIIKIRSQLQDARLIYVDIYSVKYSLISNAEKNGFLDPLGYCCGRLGVVFCGEKTTLNGTEVYGDSCSNSSEYISWDGIHYTEAANKWISNRILDGSFSDPKIPIAEACFETL</sequence>
<protein>
    <recommendedName>
        <fullName evidence="8">GDSL esterase/lipase-like</fullName>
    </recommendedName>
</protein>
<dbReference type="Proteomes" id="UP000250235">
    <property type="component" value="Unassembled WGS sequence"/>
</dbReference>
<accession>A0A2Z7BMQ3</accession>
<evidence type="ECO:0000313" key="6">
    <source>
        <dbReference type="EMBL" id="KZV33221.1"/>
    </source>
</evidence>
<evidence type="ECO:0000256" key="2">
    <source>
        <dbReference type="ARBA" id="ARBA00022729"/>
    </source>
</evidence>
<comment type="similarity">
    <text evidence="1">Belongs to the 'GDSL' lipolytic enzyme family.</text>
</comment>
<gene>
    <name evidence="6" type="ORF">F511_16255</name>
</gene>
<dbReference type="OrthoDB" id="1600564at2759"/>
<evidence type="ECO:0000256" key="3">
    <source>
        <dbReference type="ARBA" id="ARBA00022801"/>
    </source>
</evidence>
<dbReference type="InterPro" id="IPR036514">
    <property type="entry name" value="SGNH_hydro_sf"/>
</dbReference>
<keyword evidence="5" id="KW-1133">Transmembrane helix</keyword>
<evidence type="ECO:0000256" key="4">
    <source>
        <dbReference type="ARBA" id="ARBA00023180"/>
    </source>
</evidence>
<keyword evidence="7" id="KW-1185">Reference proteome</keyword>
<dbReference type="AlphaFoldDB" id="A0A2Z7BMQ3"/>
<dbReference type="PANTHER" id="PTHR22835:SF514">
    <property type="entry name" value="GDSL-LIKE LIPASE_ACYLHYDROLASE SUPERFAMILY PROTEIN ISOFORM 1"/>
    <property type="match status" value="1"/>
</dbReference>
<organism evidence="6 7">
    <name type="scientific">Dorcoceras hygrometricum</name>
    <dbReference type="NCBI Taxonomy" id="472368"/>
    <lineage>
        <taxon>Eukaryota</taxon>
        <taxon>Viridiplantae</taxon>
        <taxon>Streptophyta</taxon>
        <taxon>Embryophyta</taxon>
        <taxon>Tracheophyta</taxon>
        <taxon>Spermatophyta</taxon>
        <taxon>Magnoliopsida</taxon>
        <taxon>eudicotyledons</taxon>
        <taxon>Gunneridae</taxon>
        <taxon>Pentapetalae</taxon>
        <taxon>asterids</taxon>
        <taxon>lamiids</taxon>
        <taxon>Lamiales</taxon>
        <taxon>Gesneriaceae</taxon>
        <taxon>Didymocarpoideae</taxon>
        <taxon>Trichosporeae</taxon>
        <taxon>Loxocarpinae</taxon>
        <taxon>Dorcoceras</taxon>
    </lineage>
</organism>
<reference evidence="6 7" key="1">
    <citation type="journal article" date="2015" name="Proc. Natl. Acad. Sci. U.S.A.">
        <title>The resurrection genome of Boea hygrometrica: A blueprint for survival of dehydration.</title>
        <authorList>
            <person name="Xiao L."/>
            <person name="Yang G."/>
            <person name="Zhang L."/>
            <person name="Yang X."/>
            <person name="Zhao S."/>
            <person name="Ji Z."/>
            <person name="Zhou Q."/>
            <person name="Hu M."/>
            <person name="Wang Y."/>
            <person name="Chen M."/>
            <person name="Xu Y."/>
            <person name="Jin H."/>
            <person name="Xiao X."/>
            <person name="Hu G."/>
            <person name="Bao F."/>
            <person name="Hu Y."/>
            <person name="Wan P."/>
            <person name="Li L."/>
            <person name="Deng X."/>
            <person name="Kuang T."/>
            <person name="Xiang C."/>
            <person name="Zhu J.K."/>
            <person name="Oliver M.J."/>
            <person name="He Y."/>
        </authorList>
    </citation>
    <scope>NUCLEOTIDE SEQUENCE [LARGE SCALE GENOMIC DNA]</scope>
    <source>
        <strain evidence="7">cv. XS01</strain>
    </source>
</reference>
<name>A0A2Z7BMQ3_9LAMI</name>
<dbReference type="PANTHER" id="PTHR22835">
    <property type="entry name" value="ZINC FINGER FYVE DOMAIN CONTAINING PROTEIN"/>
    <property type="match status" value="1"/>
</dbReference>
<keyword evidence="5" id="KW-0472">Membrane</keyword>
<dbReference type="Gene3D" id="3.40.50.1110">
    <property type="entry name" value="SGNH hydrolase"/>
    <property type="match status" value="1"/>
</dbReference>
<evidence type="ECO:0000313" key="7">
    <source>
        <dbReference type="Proteomes" id="UP000250235"/>
    </source>
</evidence>
<dbReference type="EMBL" id="KV006331">
    <property type="protein sequence ID" value="KZV33221.1"/>
    <property type="molecule type" value="Genomic_DNA"/>
</dbReference>
<proteinExistence type="inferred from homology"/>
<evidence type="ECO:0008006" key="8">
    <source>
        <dbReference type="Google" id="ProtNLM"/>
    </source>
</evidence>
<dbReference type="SUPFAM" id="SSF52266">
    <property type="entry name" value="SGNH hydrolase"/>
    <property type="match status" value="1"/>
</dbReference>
<keyword evidence="4" id="KW-0325">Glycoprotein</keyword>
<dbReference type="CDD" id="cd01837">
    <property type="entry name" value="SGNH_plant_lipase_like"/>
    <property type="match status" value="1"/>
</dbReference>
<keyword evidence="2" id="KW-0732">Signal</keyword>
<dbReference type="Pfam" id="PF00657">
    <property type="entry name" value="Lipase_GDSL"/>
    <property type="match status" value="1"/>
</dbReference>
<dbReference type="InterPro" id="IPR035669">
    <property type="entry name" value="SGNH_plant_lipase-like"/>
</dbReference>
<dbReference type="InterPro" id="IPR001087">
    <property type="entry name" value="GDSL"/>
</dbReference>
<feature type="transmembrane region" description="Helical" evidence="5">
    <location>
        <begin position="22"/>
        <end position="39"/>
    </location>
</feature>
<dbReference type="GO" id="GO:0016788">
    <property type="term" value="F:hydrolase activity, acting on ester bonds"/>
    <property type="evidence" value="ECO:0007669"/>
    <property type="project" value="InterPro"/>
</dbReference>